<dbReference type="PROSITE" id="PS00211">
    <property type="entry name" value="ABC_TRANSPORTER_1"/>
    <property type="match status" value="1"/>
</dbReference>
<keyword evidence="3" id="KW-0472">Membrane</keyword>
<dbReference type="InterPro" id="IPR027417">
    <property type="entry name" value="P-loop_NTPase"/>
</dbReference>
<dbReference type="AlphaFoldDB" id="A0A261VL09"/>
<dbReference type="InterPro" id="IPR003593">
    <property type="entry name" value="AAA+_ATPase"/>
</dbReference>
<evidence type="ECO:0000256" key="1">
    <source>
        <dbReference type="ARBA" id="ARBA00005417"/>
    </source>
</evidence>
<keyword evidence="3" id="KW-1003">Cell membrane</keyword>
<dbReference type="EMBL" id="NEVT01000007">
    <property type="protein sequence ID" value="OZI73863.1"/>
    <property type="molecule type" value="Genomic_DNA"/>
</dbReference>
<sequence>MLNIRGLTAGYGHCQALFGVDLEVREGQVLGLIGRNGMGRSTVIKCLFGLLPIQDGSIHYRDQALRGMAPYRIGRLGLSLVPEGRQIFPTLTVEENLLATAVARGGARAWTLERVYALFPRLRERRANLGSQLSGGEQQMLALGRALMTNPSLLVLDEATEGLAPVVRAEIWRVLAQLKADGLSMIVVDKNTTALLRLSDRNVILDKGVSVWDGSSAELAARPDLVATYVGV</sequence>
<dbReference type="GO" id="GO:0005524">
    <property type="term" value="F:ATP binding"/>
    <property type="evidence" value="ECO:0007669"/>
    <property type="project" value="UniProtKB-KW"/>
</dbReference>
<name>A0A261VL09_9BORD</name>
<accession>A0A261VL09</accession>
<evidence type="ECO:0000256" key="4">
    <source>
        <dbReference type="ARBA" id="ARBA00022741"/>
    </source>
</evidence>
<dbReference type="PANTHER" id="PTHR43820:SF2">
    <property type="entry name" value="ABC TRANSPORTER ATP-BINDING PROTEIN"/>
    <property type="match status" value="1"/>
</dbReference>
<evidence type="ECO:0000256" key="5">
    <source>
        <dbReference type="ARBA" id="ARBA00022840"/>
    </source>
</evidence>
<dbReference type="RefSeq" id="WP_028352543.1">
    <property type="nucleotide sequence ID" value="NZ_NEVT01000007.1"/>
</dbReference>
<dbReference type="InterPro" id="IPR017871">
    <property type="entry name" value="ABC_transporter-like_CS"/>
</dbReference>
<keyword evidence="4" id="KW-0547">Nucleotide-binding</keyword>
<evidence type="ECO:0000256" key="6">
    <source>
        <dbReference type="ARBA" id="ARBA00022970"/>
    </source>
</evidence>
<keyword evidence="9" id="KW-1185">Reference proteome</keyword>
<organism evidence="8 9">
    <name type="scientific">Bordetella genomosp. 2</name>
    <dbReference type="NCBI Taxonomy" id="1983456"/>
    <lineage>
        <taxon>Bacteria</taxon>
        <taxon>Pseudomonadati</taxon>
        <taxon>Pseudomonadota</taxon>
        <taxon>Betaproteobacteria</taxon>
        <taxon>Burkholderiales</taxon>
        <taxon>Alcaligenaceae</taxon>
        <taxon>Bordetella</taxon>
    </lineage>
</organism>
<dbReference type="InterPro" id="IPR003439">
    <property type="entry name" value="ABC_transporter-like_ATP-bd"/>
</dbReference>
<keyword evidence="2" id="KW-0813">Transport</keyword>
<dbReference type="Pfam" id="PF00005">
    <property type="entry name" value="ABC_tran"/>
    <property type="match status" value="1"/>
</dbReference>
<dbReference type="GO" id="GO:0016887">
    <property type="term" value="F:ATP hydrolysis activity"/>
    <property type="evidence" value="ECO:0007669"/>
    <property type="project" value="InterPro"/>
</dbReference>
<dbReference type="Gene3D" id="3.40.50.300">
    <property type="entry name" value="P-loop containing nucleotide triphosphate hydrolases"/>
    <property type="match status" value="1"/>
</dbReference>
<dbReference type="Proteomes" id="UP000215633">
    <property type="component" value="Unassembled WGS sequence"/>
</dbReference>
<reference evidence="9" key="1">
    <citation type="submission" date="2017-05" db="EMBL/GenBank/DDBJ databases">
        <title>Complete and WGS of Bordetella genogroups.</title>
        <authorList>
            <person name="Spilker T."/>
            <person name="Lipuma J."/>
        </authorList>
    </citation>
    <scope>NUCLEOTIDE SEQUENCE [LARGE SCALE GENOMIC DNA]</scope>
    <source>
        <strain evidence="9">AU8256</strain>
    </source>
</reference>
<dbReference type="PANTHER" id="PTHR43820">
    <property type="entry name" value="HIGH-AFFINITY BRANCHED-CHAIN AMINO ACID TRANSPORT ATP-BINDING PROTEIN LIVF"/>
    <property type="match status" value="1"/>
</dbReference>
<dbReference type="CDD" id="cd03224">
    <property type="entry name" value="ABC_TM1139_LivF_branched"/>
    <property type="match status" value="1"/>
</dbReference>
<gene>
    <name evidence="8" type="ORF">CAL24_18685</name>
</gene>
<proteinExistence type="inferred from homology"/>
<keyword evidence="6" id="KW-0029">Amino-acid transport</keyword>
<dbReference type="GO" id="GO:0015658">
    <property type="term" value="F:branched-chain amino acid transmembrane transporter activity"/>
    <property type="evidence" value="ECO:0007669"/>
    <property type="project" value="TreeGrafter"/>
</dbReference>
<evidence type="ECO:0000256" key="2">
    <source>
        <dbReference type="ARBA" id="ARBA00022448"/>
    </source>
</evidence>
<comment type="similarity">
    <text evidence="1">Belongs to the ABC transporter superfamily.</text>
</comment>
<evidence type="ECO:0000259" key="7">
    <source>
        <dbReference type="PROSITE" id="PS50893"/>
    </source>
</evidence>
<dbReference type="InterPro" id="IPR052156">
    <property type="entry name" value="BCAA_Transport_ATP-bd_LivF"/>
</dbReference>
<dbReference type="SMART" id="SM00382">
    <property type="entry name" value="AAA"/>
    <property type="match status" value="1"/>
</dbReference>
<comment type="caution">
    <text evidence="8">The sequence shown here is derived from an EMBL/GenBank/DDBJ whole genome shotgun (WGS) entry which is preliminary data.</text>
</comment>
<evidence type="ECO:0000313" key="8">
    <source>
        <dbReference type="EMBL" id="OZI73863.1"/>
    </source>
</evidence>
<keyword evidence="5 8" id="KW-0067">ATP-binding</keyword>
<feature type="domain" description="ABC transporter" evidence="7">
    <location>
        <begin position="2"/>
        <end position="232"/>
    </location>
</feature>
<protein>
    <submittedName>
        <fullName evidence="8">ABC transporter ATP-binding protein</fullName>
    </submittedName>
</protein>
<evidence type="ECO:0000256" key="3">
    <source>
        <dbReference type="ARBA" id="ARBA00022475"/>
    </source>
</evidence>
<evidence type="ECO:0000313" key="9">
    <source>
        <dbReference type="Proteomes" id="UP000215633"/>
    </source>
</evidence>
<dbReference type="GO" id="GO:0015807">
    <property type="term" value="P:L-amino acid transport"/>
    <property type="evidence" value="ECO:0007669"/>
    <property type="project" value="TreeGrafter"/>
</dbReference>
<dbReference type="PROSITE" id="PS50893">
    <property type="entry name" value="ABC_TRANSPORTER_2"/>
    <property type="match status" value="1"/>
</dbReference>
<dbReference type="SUPFAM" id="SSF52540">
    <property type="entry name" value="P-loop containing nucleoside triphosphate hydrolases"/>
    <property type="match status" value="1"/>
</dbReference>